<evidence type="ECO:0000313" key="2">
    <source>
        <dbReference type="EMBL" id="MFC4098783.1"/>
    </source>
</evidence>
<keyword evidence="3" id="KW-1185">Reference proteome</keyword>
<dbReference type="EMBL" id="JBHSAM010000013">
    <property type="protein sequence ID" value="MFC4098783.1"/>
    <property type="molecule type" value="Genomic_DNA"/>
</dbReference>
<protein>
    <submittedName>
        <fullName evidence="2">Uncharacterized protein</fullName>
    </submittedName>
</protein>
<feature type="transmembrane region" description="Helical" evidence="1">
    <location>
        <begin position="6"/>
        <end position="26"/>
    </location>
</feature>
<name>A0ABV8K118_9BACL</name>
<organism evidence="2 3">
    <name type="scientific">Paenibacillus xanthanilyticus</name>
    <dbReference type="NCBI Taxonomy" id="1783531"/>
    <lineage>
        <taxon>Bacteria</taxon>
        <taxon>Bacillati</taxon>
        <taxon>Bacillota</taxon>
        <taxon>Bacilli</taxon>
        <taxon>Bacillales</taxon>
        <taxon>Paenibacillaceae</taxon>
        <taxon>Paenibacillus</taxon>
    </lineage>
</organism>
<gene>
    <name evidence="2" type="ORF">ACFOZ8_03850</name>
</gene>
<keyword evidence="1" id="KW-0472">Membrane</keyword>
<keyword evidence="1" id="KW-1133">Transmembrane helix</keyword>
<dbReference type="Proteomes" id="UP001595715">
    <property type="component" value="Unassembled WGS sequence"/>
</dbReference>
<sequence>MVNVVAVFKGIGFGVVAIGMVPFMFAKALKDYADSIAPML</sequence>
<dbReference type="RefSeq" id="WP_377717483.1">
    <property type="nucleotide sequence ID" value="NZ_JBHSAM010000013.1"/>
</dbReference>
<comment type="caution">
    <text evidence="2">The sequence shown here is derived from an EMBL/GenBank/DDBJ whole genome shotgun (WGS) entry which is preliminary data.</text>
</comment>
<proteinExistence type="predicted"/>
<evidence type="ECO:0000313" key="3">
    <source>
        <dbReference type="Proteomes" id="UP001595715"/>
    </source>
</evidence>
<evidence type="ECO:0000256" key="1">
    <source>
        <dbReference type="SAM" id="Phobius"/>
    </source>
</evidence>
<accession>A0ABV8K118</accession>
<keyword evidence="1" id="KW-0812">Transmembrane</keyword>
<reference evidence="3" key="1">
    <citation type="journal article" date="2019" name="Int. J. Syst. Evol. Microbiol.">
        <title>The Global Catalogue of Microorganisms (GCM) 10K type strain sequencing project: providing services to taxonomists for standard genome sequencing and annotation.</title>
        <authorList>
            <consortium name="The Broad Institute Genomics Platform"/>
            <consortium name="The Broad Institute Genome Sequencing Center for Infectious Disease"/>
            <person name="Wu L."/>
            <person name="Ma J."/>
        </authorList>
    </citation>
    <scope>NUCLEOTIDE SEQUENCE [LARGE SCALE GENOMIC DNA]</scope>
    <source>
        <strain evidence="3">IBRC-M 10987</strain>
    </source>
</reference>